<dbReference type="FunCoup" id="U5DQ57">
    <property type="interactions" value="87"/>
</dbReference>
<dbReference type="PANTHER" id="PTHR33445">
    <property type="entry name" value="ATP SYNTHASE SUBUNIT B', CHLOROPLASTIC"/>
    <property type="match status" value="1"/>
</dbReference>
<evidence type="ECO:0000256" key="7">
    <source>
        <dbReference type="ARBA" id="ARBA00023065"/>
    </source>
</evidence>
<keyword evidence="8 13" id="KW-0793">Thylakoid</keyword>
<evidence type="ECO:0000256" key="13">
    <source>
        <dbReference type="HAMAP-Rule" id="MF_01399"/>
    </source>
</evidence>
<keyword evidence="7 13" id="KW-0406">Ion transport</keyword>
<keyword evidence="5 13" id="KW-0375">Hydrogen ion transport</keyword>
<dbReference type="GO" id="GO:0046933">
    <property type="term" value="F:proton-transporting ATP synthase activity, rotational mechanism"/>
    <property type="evidence" value="ECO:0007669"/>
    <property type="project" value="UniProtKB-UniRule"/>
</dbReference>
<dbReference type="GO" id="GO:0045259">
    <property type="term" value="C:proton-transporting ATP synthase complex"/>
    <property type="evidence" value="ECO:0007669"/>
    <property type="project" value="UniProtKB-KW"/>
</dbReference>
<evidence type="ECO:0000256" key="2">
    <source>
        <dbReference type="ARBA" id="ARBA00022448"/>
    </source>
</evidence>
<dbReference type="eggNOG" id="COG0711">
    <property type="taxonomic scope" value="Bacteria"/>
</dbReference>
<keyword evidence="9 13" id="KW-0472">Membrane</keyword>
<evidence type="ECO:0000256" key="1">
    <source>
        <dbReference type="ARBA" id="ARBA00005513"/>
    </source>
</evidence>
<evidence type="ECO:0000256" key="11">
    <source>
        <dbReference type="ARBA" id="ARBA00025198"/>
    </source>
</evidence>
<dbReference type="NCBIfam" id="TIGR01144">
    <property type="entry name" value="ATP_synt_b"/>
    <property type="match status" value="1"/>
</dbReference>
<comment type="subcellular location">
    <subcellularLocation>
        <location evidence="13">Cellular thylakoid membrane</location>
        <topology evidence="13">Single-pass membrane protein</topology>
    </subcellularLocation>
    <subcellularLocation>
        <location evidence="12">Endomembrane system</location>
        <topology evidence="12">Single-pass membrane protein</topology>
    </subcellularLocation>
</comment>
<keyword evidence="4 13" id="KW-0812">Transmembrane</keyword>
<dbReference type="STRING" id="582515.KR51_00014930"/>
<dbReference type="OrthoDB" id="426571at2"/>
<reference evidence="16 17" key="1">
    <citation type="submission" date="2013-05" db="EMBL/GenBank/DDBJ databases">
        <title>Draft genome sequence of Rubidibacter lacunae KORDI 51-2.</title>
        <authorList>
            <person name="Choi D.H."/>
            <person name="Noh J.H."/>
            <person name="Kwon K.-K."/>
            <person name="Lee J.-H."/>
            <person name="Ryu J.-Y."/>
        </authorList>
    </citation>
    <scope>NUCLEOTIDE SEQUENCE [LARGE SCALE GENOMIC DNA]</scope>
    <source>
        <strain evidence="16 17">KORDI 51-2</strain>
    </source>
</reference>
<dbReference type="HAMAP" id="MF_01398">
    <property type="entry name" value="ATP_synth_b_bprime"/>
    <property type="match status" value="1"/>
</dbReference>
<keyword evidence="3 13" id="KW-0138">CF(0)</keyword>
<dbReference type="RefSeq" id="WP_022606141.1">
    <property type="nucleotide sequence ID" value="NZ_ASSJ01000040.1"/>
</dbReference>
<evidence type="ECO:0000256" key="4">
    <source>
        <dbReference type="ARBA" id="ARBA00022692"/>
    </source>
</evidence>
<comment type="subunit">
    <text evidence="13">F-type ATPases have 2 components, F(1) - the catalytic core - and F(0) - the membrane proton channel. F(1) has five subunits: alpha(3), beta(3), gamma(1), delta(1), epsilon(1). F(0) has four main subunits: a(1), b(1), b'(1) and c(10-14). The alpha and beta chains form an alternating ring which encloses part of the gamma chain. F(1) is attached to F(0) by a central stalk formed by the gamma and epsilon chains, while a peripheral stalk is formed by the delta, b and b' chains.</text>
</comment>
<keyword evidence="10 13" id="KW-0066">ATP synthesis</keyword>
<dbReference type="Pfam" id="PF00430">
    <property type="entry name" value="ATP-synt_B"/>
    <property type="match status" value="1"/>
</dbReference>
<dbReference type="PATRIC" id="fig|582515.4.peg.1689"/>
<dbReference type="PANTHER" id="PTHR33445:SF2">
    <property type="entry name" value="ATP SYNTHASE SUBUNIT B', CHLOROPLASTIC"/>
    <property type="match status" value="1"/>
</dbReference>
<dbReference type="InterPro" id="IPR005864">
    <property type="entry name" value="ATP_synth_F0_bsu_bac"/>
</dbReference>
<dbReference type="Proteomes" id="UP000016960">
    <property type="component" value="Unassembled WGS sequence"/>
</dbReference>
<evidence type="ECO:0000256" key="12">
    <source>
        <dbReference type="ARBA" id="ARBA00037847"/>
    </source>
</evidence>
<evidence type="ECO:0000313" key="16">
    <source>
        <dbReference type="EMBL" id="ERN41830.1"/>
    </source>
</evidence>
<evidence type="ECO:0000256" key="8">
    <source>
        <dbReference type="ARBA" id="ARBA00023078"/>
    </source>
</evidence>
<comment type="function">
    <text evidence="13">Component of the F(0) channel, it forms part of the peripheral stalk, linking F(1) to F(0). The b'-subunit is a diverged and duplicated form of b found in plants and photosynthetic bacteria.</text>
</comment>
<evidence type="ECO:0000256" key="3">
    <source>
        <dbReference type="ARBA" id="ARBA00022547"/>
    </source>
</evidence>
<dbReference type="InterPro" id="IPR034679">
    <property type="entry name" value="ATP_synth_b"/>
</dbReference>
<keyword evidence="15" id="KW-0175">Coiled coil</keyword>
<evidence type="ECO:0000256" key="9">
    <source>
        <dbReference type="ARBA" id="ARBA00023136"/>
    </source>
</evidence>
<dbReference type="HAMAP" id="MF_01399">
    <property type="entry name" value="ATP_synth_bprime"/>
    <property type="match status" value="1"/>
</dbReference>
<evidence type="ECO:0000256" key="6">
    <source>
        <dbReference type="ARBA" id="ARBA00022989"/>
    </source>
</evidence>
<gene>
    <name evidence="13" type="primary">atpF2</name>
    <name evidence="13" type="synonym">atpG</name>
    <name evidence="16" type="ORF">KR51_00014930</name>
</gene>
<dbReference type="GO" id="GO:0031676">
    <property type="term" value="C:plasma membrane-derived thylakoid membrane"/>
    <property type="evidence" value="ECO:0007669"/>
    <property type="project" value="UniProtKB-SubCell"/>
</dbReference>
<evidence type="ECO:0000256" key="10">
    <source>
        <dbReference type="ARBA" id="ARBA00023310"/>
    </source>
</evidence>
<dbReference type="CDD" id="cd06503">
    <property type="entry name" value="ATP-synt_Fo_b"/>
    <property type="match status" value="1"/>
</dbReference>
<keyword evidence="6 13" id="KW-1133">Transmembrane helix</keyword>
<dbReference type="AlphaFoldDB" id="U5DQ57"/>
<evidence type="ECO:0000313" key="17">
    <source>
        <dbReference type="Proteomes" id="UP000016960"/>
    </source>
</evidence>
<comment type="similarity">
    <text evidence="1 13 14">Belongs to the ATPase B chain family.</text>
</comment>
<comment type="function">
    <text evidence="11 13">F(1)F(0) ATP synthase produces ATP from ADP in the presence of a proton or sodium gradient. F-type ATPases consist of two structural domains, F(1) containing the extramembraneous catalytic core and F(0) containing the membrane proton channel, linked together by a central stalk and a peripheral stalk. During catalysis, ATP synthesis in the catalytic domain of F(1) is coupled via a rotary mechanism of the central stalk subunits to proton translocation.</text>
</comment>
<evidence type="ECO:0000256" key="15">
    <source>
        <dbReference type="SAM" id="Coils"/>
    </source>
</evidence>
<comment type="caution">
    <text evidence="16">The sequence shown here is derived from an EMBL/GenBank/DDBJ whole genome shotgun (WGS) entry which is preliminary data.</text>
</comment>
<dbReference type="InterPro" id="IPR050059">
    <property type="entry name" value="ATP_synthase_B_chain"/>
</dbReference>
<accession>U5DQ57</accession>
<dbReference type="InParanoid" id="U5DQ57"/>
<dbReference type="NCBIfam" id="NF005607">
    <property type="entry name" value="PRK07353.1"/>
    <property type="match status" value="1"/>
</dbReference>
<dbReference type="GO" id="GO:0016787">
    <property type="term" value="F:hydrolase activity"/>
    <property type="evidence" value="ECO:0007669"/>
    <property type="project" value="UniProtKB-KW"/>
</dbReference>
<name>U5DQ57_9CHRO</name>
<keyword evidence="17" id="KW-1185">Reference proteome</keyword>
<feature type="transmembrane region" description="Helical" evidence="13">
    <location>
        <begin position="28"/>
        <end position="49"/>
    </location>
</feature>
<evidence type="ECO:0000256" key="14">
    <source>
        <dbReference type="RuleBase" id="RU003848"/>
    </source>
</evidence>
<dbReference type="InterPro" id="IPR002146">
    <property type="entry name" value="ATP_synth_b/b'su_bac/chlpt"/>
</dbReference>
<protein>
    <recommendedName>
        <fullName evidence="13">ATP synthase subunit b'</fullName>
    </recommendedName>
    <alternativeName>
        <fullName evidence="13">ATP synthase F(0) sector subunit b'</fullName>
    </alternativeName>
    <alternativeName>
        <fullName evidence="13">ATPase subunit II</fullName>
    </alternativeName>
    <alternativeName>
        <fullName evidence="13">F-type ATPase subunit b'</fullName>
        <shortName evidence="13">F-ATPase subunit b'</shortName>
    </alternativeName>
</protein>
<proteinExistence type="inferred from homology"/>
<dbReference type="GO" id="GO:0012505">
    <property type="term" value="C:endomembrane system"/>
    <property type="evidence" value="ECO:0007669"/>
    <property type="project" value="UniProtKB-SubCell"/>
</dbReference>
<dbReference type="EMBL" id="ASSJ01000040">
    <property type="protein sequence ID" value="ERN41830.1"/>
    <property type="molecule type" value="Genomic_DNA"/>
</dbReference>
<keyword evidence="2 13" id="KW-0813">Transport</keyword>
<sequence length="166" mass="18516">MTDWTTTWLIAEEAVETARKGGLFDFDLTLPLMAAQFLLLIALLNAVFYKPVTQMLDERAEYIRNNLADARTSQEQAQALARQFDDELKDARRQSQETIAAAQQAAQKIAAERAATALQEVTAEREQAAREIAEQKQAALQELEGQVSDLSAQILEKLVGPELARR</sequence>
<feature type="coiled-coil region" evidence="15">
    <location>
        <begin position="74"/>
        <end position="153"/>
    </location>
</feature>
<organism evidence="16 17">
    <name type="scientific">Rubidibacter lacunae KORDI 51-2</name>
    <dbReference type="NCBI Taxonomy" id="582515"/>
    <lineage>
        <taxon>Bacteria</taxon>
        <taxon>Bacillati</taxon>
        <taxon>Cyanobacteriota</taxon>
        <taxon>Cyanophyceae</taxon>
        <taxon>Oscillatoriophycideae</taxon>
        <taxon>Chroococcales</taxon>
        <taxon>Aphanothecaceae</taxon>
        <taxon>Rubidibacter</taxon>
    </lineage>
</organism>
<keyword evidence="16" id="KW-0378">Hydrolase</keyword>
<evidence type="ECO:0000256" key="5">
    <source>
        <dbReference type="ARBA" id="ARBA00022781"/>
    </source>
</evidence>
<dbReference type="GO" id="GO:0046961">
    <property type="term" value="F:proton-transporting ATPase activity, rotational mechanism"/>
    <property type="evidence" value="ECO:0007669"/>
    <property type="project" value="TreeGrafter"/>
</dbReference>